<accession>A0ABM1B161</accession>
<evidence type="ECO:0000256" key="11">
    <source>
        <dbReference type="ARBA" id="ARBA00023242"/>
    </source>
</evidence>
<evidence type="ECO:0000256" key="1">
    <source>
        <dbReference type="ARBA" id="ARBA00000900"/>
    </source>
</evidence>
<dbReference type="PRINTS" id="PR01217">
    <property type="entry name" value="PRICHEXTENSN"/>
</dbReference>
<feature type="domain" description="RING-type" evidence="16">
    <location>
        <begin position="137"/>
        <end position="172"/>
    </location>
</feature>
<feature type="compositionally biased region" description="Pro residues" evidence="15">
    <location>
        <begin position="313"/>
        <end position="330"/>
    </location>
</feature>
<dbReference type="Gene3D" id="6.10.140.2210">
    <property type="match status" value="1"/>
</dbReference>
<dbReference type="Proteomes" id="UP000694941">
    <property type="component" value="Unplaced"/>
</dbReference>
<feature type="compositionally biased region" description="Polar residues" evidence="15">
    <location>
        <begin position="12"/>
        <end position="25"/>
    </location>
</feature>
<evidence type="ECO:0000313" key="18">
    <source>
        <dbReference type="RefSeq" id="XP_013772665.1"/>
    </source>
</evidence>
<proteinExistence type="inferred from homology"/>
<evidence type="ECO:0000256" key="6">
    <source>
        <dbReference type="ARBA" id="ARBA00022679"/>
    </source>
</evidence>
<comment type="catalytic activity">
    <reaction evidence="1">
        <text>S-ubiquitinyl-[E2 ubiquitin-conjugating enzyme]-L-cysteine + [acceptor protein]-L-lysine = [E2 ubiquitin-conjugating enzyme]-L-cysteine + N(6)-ubiquitinyl-[acceptor protein]-L-lysine.</text>
        <dbReference type="EC" id="2.3.2.27"/>
    </reaction>
</comment>
<feature type="compositionally biased region" description="Acidic residues" evidence="15">
    <location>
        <begin position="1"/>
        <end position="11"/>
    </location>
</feature>
<evidence type="ECO:0000256" key="8">
    <source>
        <dbReference type="ARBA" id="ARBA00022771"/>
    </source>
</evidence>
<evidence type="ECO:0000256" key="9">
    <source>
        <dbReference type="ARBA" id="ARBA00022786"/>
    </source>
</evidence>
<dbReference type="InterPro" id="IPR040380">
    <property type="entry name" value="HAKAI-like_RING-HC"/>
</dbReference>
<evidence type="ECO:0000259" key="16">
    <source>
        <dbReference type="PROSITE" id="PS50089"/>
    </source>
</evidence>
<name>A0ABM1B161_LIMPO</name>
<keyword evidence="5" id="KW-0217">Developmental protein</keyword>
<feature type="compositionally biased region" description="Basic and acidic residues" evidence="15">
    <location>
        <begin position="538"/>
        <end position="547"/>
    </location>
</feature>
<evidence type="ECO:0000256" key="12">
    <source>
        <dbReference type="ARBA" id="ARBA00038499"/>
    </source>
</evidence>
<keyword evidence="8 14" id="KW-0863">Zinc-finger</keyword>
<keyword evidence="9" id="KW-0833">Ubl conjugation pathway</keyword>
<dbReference type="InterPro" id="IPR041042">
    <property type="entry name" value="Znf_Hakai"/>
</dbReference>
<dbReference type="RefSeq" id="XP_013772665.1">
    <property type="nucleotide sequence ID" value="XM_013917211.2"/>
</dbReference>
<evidence type="ECO:0000256" key="10">
    <source>
        <dbReference type="ARBA" id="ARBA00022833"/>
    </source>
</evidence>
<evidence type="ECO:0000256" key="13">
    <source>
        <dbReference type="ARBA" id="ARBA00041081"/>
    </source>
</evidence>
<evidence type="ECO:0000256" key="15">
    <source>
        <dbReference type="SAM" id="MobiDB-lite"/>
    </source>
</evidence>
<feature type="region of interest" description="Disordered" evidence="15">
    <location>
        <begin position="269"/>
        <end position="347"/>
    </location>
</feature>
<dbReference type="PANTHER" id="PTHR13480">
    <property type="entry name" value="E3 UBIQUITIN-PROTEIN LIGASE HAKAI-RELATED"/>
    <property type="match status" value="1"/>
</dbReference>
<organism evidence="17 18">
    <name type="scientific">Limulus polyphemus</name>
    <name type="common">Atlantic horseshoe crab</name>
    <dbReference type="NCBI Taxonomy" id="6850"/>
    <lineage>
        <taxon>Eukaryota</taxon>
        <taxon>Metazoa</taxon>
        <taxon>Ecdysozoa</taxon>
        <taxon>Arthropoda</taxon>
        <taxon>Chelicerata</taxon>
        <taxon>Merostomata</taxon>
        <taxon>Xiphosura</taxon>
        <taxon>Limulidae</taxon>
        <taxon>Limulus</taxon>
    </lineage>
</organism>
<keyword evidence="6" id="KW-0808">Transferase</keyword>
<evidence type="ECO:0000256" key="3">
    <source>
        <dbReference type="ARBA" id="ARBA00004906"/>
    </source>
</evidence>
<evidence type="ECO:0000256" key="7">
    <source>
        <dbReference type="ARBA" id="ARBA00022723"/>
    </source>
</evidence>
<evidence type="ECO:0000256" key="2">
    <source>
        <dbReference type="ARBA" id="ARBA00004123"/>
    </source>
</evidence>
<comment type="similarity">
    <text evidence="12">Belongs to the Hakai family.</text>
</comment>
<sequence length="547" mass="59785">MADNDDLELDSEGNTGTTLSPSVRKNISLKLKGKGRGRGRKGTRVRKVLGKKCGGGGGTISVGEEEEEEENDMKAGEEEISNAKYNLDEDISKLETPTFTTISRGPAEPLHQNKQLHWNHKINLIGEKVVNPMIHCCEKCAVPILIYGRMIPCKHVFCYDCAKKAEKICPRCFDKVQRVEQSALGTVFMCTYRGTRHGNGGCRRTYLSQRDLQAHISHRHLRPPAAPAPVISTTVPVPTQMAPPTIAAPAITATSMIHASSHLDIRALGSTDHTHTPPHMPQVSQPQHPHPHPLPAQQDYRDPNEPPRNQVPVPIPTPVPPPRTSHPYPHPTTTMGHHPHASYSSPIPIVTTRSNLITVPIQDDSNTPGISPLQQLPPPPAPAPQPPPIQQHPTPPSPYPPPHHHYQHPPPPAPNPSPYSQPPQPAYASPPTQNFSQSGPLPTHLPPPPIHQSNPPMFSAPPPPVHHNPPPTYSTPPPHTLPPPPQQYPPSSHYKESGSYCQPWGSGPPPARAPLHPRPMSRPPGNPNIGMPQPHGSADPKYRHPYY</sequence>
<dbReference type="Pfam" id="PF18408">
    <property type="entry name" value="zf_Hakai"/>
    <property type="match status" value="1"/>
</dbReference>
<comment type="pathway">
    <text evidence="3">Protein modification; protein ubiquitination.</text>
</comment>
<reference evidence="18" key="1">
    <citation type="submission" date="2025-08" db="UniProtKB">
        <authorList>
            <consortium name="RefSeq"/>
        </authorList>
    </citation>
    <scope>IDENTIFICATION</scope>
    <source>
        <tissue evidence="18">Muscle</tissue>
    </source>
</reference>
<keyword evidence="11" id="KW-0539">Nucleus</keyword>
<dbReference type="GeneID" id="106457767"/>
<dbReference type="PROSITE" id="PS50089">
    <property type="entry name" value="ZF_RING_2"/>
    <property type="match status" value="1"/>
</dbReference>
<dbReference type="PROSITE" id="PS00518">
    <property type="entry name" value="ZF_RING_1"/>
    <property type="match status" value="1"/>
</dbReference>
<evidence type="ECO:0000313" key="17">
    <source>
        <dbReference type="Proteomes" id="UP000694941"/>
    </source>
</evidence>
<dbReference type="InterPro" id="IPR001841">
    <property type="entry name" value="Znf_RING"/>
</dbReference>
<evidence type="ECO:0000256" key="5">
    <source>
        <dbReference type="ARBA" id="ARBA00022473"/>
    </source>
</evidence>
<feature type="compositionally biased region" description="Pro residues" evidence="15">
    <location>
        <begin position="375"/>
        <end position="401"/>
    </location>
</feature>
<evidence type="ECO:0000256" key="4">
    <source>
        <dbReference type="ARBA" id="ARBA00012483"/>
    </source>
</evidence>
<feature type="region of interest" description="Disordered" evidence="15">
    <location>
        <begin position="360"/>
        <end position="547"/>
    </location>
</feature>
<keyword evidence="10" id="KW-0862">Zinc</keyword>
<dbReference type="Gene3D" id="3.30.40.10">
    <property type="entry name" value="Zinc/RING finger domain, C3HC4 (zinc finger)"/>
    <property type="match status" value="1"/>
</dbReference>
<comment type="subcellular location">
    <subcellularLocation>
        <location evidence="2">Nucleus</location>
    </subcellularLocation>
</comment>
<feature type="compositionally biased region" description="Basic residues" evidence="15">
    <location>
        <begin position="31"/>
        <end position="50"/>
    </location>
</feature>
<dbReference type="EC" id="2.3.2.27" evidence="4"/>
<feature type="compositionally biased region" description="Pro residues" evidence="15">
    <location>
        <begin position="458"/>
        <end position="488"/>
    </location>
</feature>
<gene>
    <name evidence="18" type="primary">LOC106457767</name>
</gene>
<keyword evidence="17" id="KW-1185">Reference proteome</keyword>
<feature type="region of interest" description="Disordered" evidence="15">
    <location>
        <begin position="1"/>
        <end position="75"/>
    </location>
</feature>
<feature type="compositionally biased region" description="Pro residues" evidence="15">
    <location>
        <begin position="506"/>
        <end position="526"/>
    </location>
</feature>
<dbReference type="InterPro" id="IPR017907">
    <property type="entry name" value="Znf_RING_CS"/>
</dbReference>
<keyword evidence="7" id="KW-0479">Metal-binding</keyword>
<protein>
    <recommendedName>
        <fullName evidence="13">E3 ubiquitin-protein ligase Hakai</fullName>
        <ecNumber evidence="4">2.3.2.27</ecNumber>
    </recommendedName>
</protein>
<dbReference type="InterPro" id="IPR040383">
    <property type="entry name" value="HAKAI/CBLL2"/>
</dbReference>
<feature type="compositionally biased region" description="Polar residues" evidence="15">
    <location>
        <begin position="360"/>
        <end position="369"/>
    </location>
</feature>
<dbReference type="InterPro" id="IPR013083">
    <property type="entry name" value="Znf_RING/FYVE/PHD"/>
</dbReference>
<evidence type="ECO:0000256" key="14">
    <source>
        <dbReference type="PROSITE-ProRule" id="PRU00175"/>
    </source>
</evidence>
<dbReference type="PANTHER" id="PTHR13480:SF0">
    <property type="entry name" value="E3 UBIQUITIN-PROTEIN LIGASE HAKAI"/>
    <property type="match status" value="1"/>
</dbReference>
<feature type="compositionally biased region" description="Pro residues" evidence="15">
    <location>
        <begin position="408"/>
        <end position="425"/>
    </location>
</feature>
<dbReference type="CDD" id="cd16508">
    <property type="entry name" value="RING-HC_HAKAI-like"/>
    <property type="match status" value="1"/>
</dbReference>